<dbReference type="RefSeq" id="WP_181584972.1">
    <property type="nucleotide sequence ID" value="NZ_CP059399.1"/>
</dbReference>
<evidence type="ECO:0000313" key="2">
    <source>
        <dbReference type="EMBL" id="QLY33808.1"/>
    </source>
</evidence>
<protein>
    <recommendedName>
        <fullName evidence="1">DUF7824 domain-containing protein</fullName>
    </recommendedName>
</protein>
<dbReference type="InterPro" id="IPR056726">
    <property type="entry name" value="DUF7824"/>
</dbReference>
<evidence type="ECO:0000313" key="3">
    <source>
        <dbReference type="Proteomes" id="UP000515512"/>
    </source>
</evidence>
<organism evidence="2 3">
    <name type="scientific">Nocardia huaxiensis</name>
    <dbReference type="NCBI Taxonomy" id="2755382"/>
    <lineage>
        <taxon>Bacteria</taxon>
        <taxon>Bacillati</taxon>
        <taxon>Actinomycetota</taxon>
        <taxon>Actinomycetes</taxon>
        <taxon>Mycobacteriales</taxon>
        <taxon>Nocardiaceae</taxon>
        <taxon>Nocardia</taxon>
    </lineage>
</organism>
<accession>A0A7D6ZEU0</accession>
<proteinExistence type="predicted"/>
<dbReference type="EMBL" id="CP059399">
    <property type="protein sequence ID" value="QLY33808.1"/>
    <property type="molecule type" value="Genomic_DNA"/>
</dbReference>
<dbReference type="AlphaFoldDB" id="A0A7D6ZEU0"/>
<keyword evidence="3" id="KW-1185">Reference proteome</keyword>
<reference evidence="2 3" key="1">
    <citation type="submission" date="2020-07" db="EMBL/GenBank/DDBJ databases">
        <authorList>
            <person name="Zhuang K."/>
            <person name="Ran Y."/>
        </authorList>
    </citation>
    <scope>NUCLEOTIDE SEQUENCE [LARGE SCALE GENOMIC DNA]</scope>
    <source>
        <strain evidence="2 3">WCH-YHL-001</strain>
    </source>
</reference>
<sequence>MNWDELSRLIRRDDAAAVVAAVQGLDEATRKEAAGKLAGLIRRWDDIRDWEAWQRTNQNLLIAGAACLSGPAAAATWLMRSNLELRWNIDVAKVAGMVFEATTFRGTEWQLEVARRMAAKLRGTANRADTELRHWRIAAEIFIRTNTEPPTDDGFVLVWVRSNAWPQLSADPFRNTLAPRLFEVDGVGPLLQWERKGDAPRAVALRAAAAAGELDRAALLDGCVRRLLRGGTAQQLRWYVLVHDLFAPAVDELRPHERDYLRLLPTAPSTVADLAFRQLKTLDDAKGLDRTVVEEAATSLLFRTEKKLLNGTLTWLDRTARRRDRVDMTVCVVCALFSHESLDLVDRATAIAAKHVDRVSPEVREEVRAAAATLPAFLAERMIAAYGAEILDADALPALTDEFVVDQVRAITTLEQLADALTASDRSREYGSGDIEQQLAGLVELSHHDRERTKTVLAQALPHVQYAETGVQSVVRTLLNPRSRPQPGRRNDYETIPARVLSDRIDEIACGVAENRLPLLLATPTRVDGLIDPDILLARVQRYEELGLEPGPLDLKQALLRLPRDTTPTDIEAGAAPLTSNAGRALAEWLSGPAGPDPEIDCGPVTPARKSKPWHFYNRFSGYYYHRQPETRVLARVRTPELEPARSRWSRLLHRDRVDSLDELFSLPGTNGSALPGGWYQSDCAQWPSLLPSHPEVIAAHLLAGHGDMSAALPGLALAAGPYGAATATVLAHGLTSSTLEQRAVSVDALLTFIARDRLPAVALGTAIRLLAQHDSDFKLGRLATSLSDATRAGAAAALWPVFAVALPALIPAARPGLPDLIALATQSAAAAGAWQPIPEITELAGRPGSSRIVREAKRLHAQLEAR</sequence>
<dbReference type="KEGG" id="nhu:H0264_17615"/>
<dbReference type="Pfam" id="PF25148">
    <property type="entry name" value="DUF7824"/>
    <property type="match status" value="1"/>
</dbReference>
<gene>
    <name evidence="2" type="ORF">H0264_17615</name>
</gene>
<feature type="domain" description="DUF7824" evidence="1">
    <location>
        <begin position="492"/>
        <end position="576"/>
    </location>
</feature>
<evidence type="ECO:0000259" key="1">
    <source>
        <dbReference type="Pfam" id="PF25148"/>
    </source>
</evidence>
<name>A0A7D6ZEU0_9NOCA</name>
<dbReference type="Proteomes" id="UP000515512">
    <property type="component" value="Chromosome"/>
</dbReference>